<name>A0A4Z2HH64_9TELE</name>
<dbReference type="AlphaFoldDB" id="A0A4Z2HH64"/>
<gene>
    <name evidence="2" type="ORF">EYF80_024705</name>
</gene>
<proteinExistence type="predicted"/>
<evidence type="ECO:0000313" key="2">
    <source>
        <dbReference type="EMBL" id="TNN65096.1"/>
    </source>
</evidence>
<accession>A0A4Z2HH64</accession>
<dbReference type="EMBL" id="SRLO01000241">
    <property type="protein sequence ID" value="TNN65096.1"/>
    <property type="molecule type" value="Genomic_DNA"/>
</dbReference>
<evidence type="ECO:0000313" key="3">
    <source>
        <dbReference type="Proteomes" id="UP000314294"/>
    </source>
</evidence>
<comment type="caution">
    <text evidence="2">The sequence shown here is derived from an EMBL/GenBank/DDBJ whole genome shotgun (WGS) entry which is preliminary data.</text>
</comment>
<feature type="region of interest" description="Disordered" evidence="1">
    <location>
        <begin position="1"/>
        <end position="30"/>
    </location>
</feature>
<evidence type="ECO:0000256" key="1">
    <source>
        <dbReference type="SAM" id="MobiDB-lite"/>
    </source>
</evidence>
<reference evidence="2 3" key="1">
    <citation type="submission" date="2019-03" db="EMBL/GenBank/DDBJ databases">
        <title>First draft genome of Liparis tanakae, snailfish: a comprehensive survey of snailfish specific genes.</title>
        <authorList>
            <person name="Kim W."/>
            <person name="Song I."/>
            <person name="Jeong J.-H."/>
            <person name="Kim D."/>
            <person name="Kim S."/>
            <person name="Ryu S."/>
            <person name="Song J.Y."/>
            <person name="Lee S.K."/>
        </authorList>
    </citation>
    <scope>NUCLEOTIDE SEQUENCE [LARGE SCALE GENOMIC DNA]</scope>
    <source>
        <tissue evidence="2">Muscle</tissue>
    </source>
</reference>
<organism evidence="2 3">
    <name type="scientific">Liparis tanakae</name>
    <name type="common">Tanaka's snailfish</name>
    <dbReference type="NCBI Taxonomy" id="230148"/>
    <lineage>
        <taxon>Eukaryota</taxon>
        <taxon>Metazoa</taxon>
        <taxon>Chordata</taxon>
        <taxon>Craniata</taxon>
        <taxon>Vertebrata</taxon>
        <taxon>Euteleostomi</taxon>
        <taxon>Actinopterygii</taxon>
        <taxon>Neopterygii</taxon>
        <taxon>Teleostei</taxon>
        <taxon>Neoteleostei</taxon>
        <taxon>Acanthomorphata</taxon>
        <taxon>Eupercaria</taxon>
        <taxon>Perciformes</taxon>
        <taxon>Cottioidei</taxon>
        <taxon>Cottales</taxon>
        <taxon>Liparidae</taxon>
        <taxon>Liparis</taxon>
    </lineage>
</organism>
<sequence length="66" mass="7889">MKTKGYQDTEETVKTEARPERVKTKTRPVNEKRKGYYSRSIFHPLNFNISRTNKSRCCDEFSSCYF</sequence>
<protein>
    <submittedName>
        <fullName evidence="2">Uncharacterized protein</fullName>
    </submittedName>
</protein>
<dbReference type="Proteomes" id="UP000314294">
    <property type="component" value="Unassembled WGS sequence"/>
</dbReference>
<keyword evidence="3" id="KW-1185">Reference proteome</keyword>